<dbReference type="PANTHER" id="PTHR22807">
    <property type="entry name" value="NOP2 YEAST -RELATED NOL1/NOP2/FMU SUN DOMAIN-CONTAINING"/>
    <property type="match status" value="1"/>
</dbReference>
<dbReference type="Gene3D" id="3.40.50.150">
    <property type="entry name" value="Vaccinia Virus protein VP39"/>
    <property type="match status" value="1"/>
</dbReference>
<keyword evidence="2 5" id="KW-0808">Transferase</keyword>
<dbReference type="InterPro" id="IPR001678">
    <property type="entry name" value="MeTrfase_RsmB-F_NOP2_dom"/>
</dbReference>
<name>U2L6K7_TRESO</name>
<feature type="domain" description="SAM-dependent MTase RsmB/NOP-type" evidence="6">
    <location>
        <begin position="1"/>
        <end position="280"/>
    </location>
</feature>
<dbReference type="PRINTS" id="PR02008">
    <property type="entry name" value="RCMTFAMILY"/>
</dbReference>
<feature type="binding site" evidence="5">
    <location>
        <position position="104"/>
    </location>
    <ligand>
        <name>S-adenosyl-L-methionine</name>
        <dbReference type="ChEBI" id="CHEBI:59789"/>
    </ligand>
</feature>
<dbReference type="Proteomes" id="UP000016646">
    <property type="component" value="Unassembled WGS sequence"/>
</dbReference>
<dbReference type="EMBL" id="AVQI01000068">
    <property type="protein sequence ID" value="ERK00123.1"/>
    <property type="molecule type" value="Genomic_DNA"/>
</dbReference>
<sequence>MNGLRKDGDAQKLSGKAGFESYYSALYGERWPPIKKALVRDVRYVSWNARGAEPYFLDGASVLAASSLPLSGARTILDICAAPGGKTLVLASLMETDAHLVANERSRERYYRLKRVLENCLPKTVCARVETSLGDGAKMCLAENARYDRILLDAPCSSERHVFTDMKYLAAWTPSRIKTSAIAQWALLSSAYRMLNPKGYVLYSTCALAPAENDGVVERLLKKFDTAKIVLDIIPHWKQKLEPFCDTLLPEAEKTKYGFHVLPDVQNGAGPIYFSLIQKTAYV</sequence>
<dbReference type="PROSITE" id="PS51686">
    <property type="entry name" value="SAM_MT_RSMB_NOP"/>
    <property type="match status" value="1"/>
</dbReference>
<evidence type="ECO:0000256" key="1">
    <source>
        <dbReference type="ARBA" id="ARBA00022603"/>
    </source>
</evidence>
<feature type="binding site" evidence="5">
    <location>
        <begin position="80"/>
        <end position="86"/>
    </location>
    <ligand>
        <name>S-adenosyl-L-methionine</name>
        <dbReference type="ChEBI" id="CHEBI:59789"/>
    </ligand>
</feature>
<reference evidence="9 10" key="1">
    <citation type="submission" date="2013-08" db="EMBL/GenBank/DDBJ databases">
        <authorList>
            <person name="Durkin A.S."/>
            <person name="Haft D.R."/>
            <person name="McCorrison J."/>
            <person name="Torralba M."/>
            <person name="Gillis M."/>
            <person name="Haft D.H."/>
            <person name="Methe B."/>
            <person name="Sutton G."/>
            <person name="Nelson K.E."/>
        </authorList>
    </citation>
    <scope>NUCLEOTIDE SEQUENCE [LARGE SCALE GENOMIC DNA]</scope>
    <source>
        <strain evidence="8 10">ATCC 35536</strain>
        <strain evidence="7 9">VPI DR56BR1116</strain>
    </source>
</reference>
<dbReference type="PANTHER" id="PTHR22807:SF61">
    <property type="entry name" value="NOL1_NOP2_SUN FAMILY PROTEIN _ ANTITERMINATION NUSB DOMAIN-CONTAINING PROTEIN"/>
    <property type="match status" value="1"/>
</dbReference>
<feature type="active site" description="Nucleophile" evidence="5">
    <location>
        <position position="206"/>
    </location>
</feature>
<gene>
    <name evidence="8" type="ORF">HMPREF0860_2127</name>
    <name evidence="7" type="ORF">HMPREF1325_0837</name>
</gene>
<protein>
    <submittedName>
        <fullName evidence="7">NOL1/NOP2/sun family protein</fullName>
    </submittedName>
</protein>
<dbReference type="PATRIC" id="fig|1125725.3.peg.1088"/>
<organism evidence="7 9">
    <name type="scientific">Treponema socranskii subsp. socranskii VPI DR56BR1116 = ATCC 35536</name>
    <dbReference type="NCBI Taxonomy" id="1125725"/>
    <lineage>
        <taxon>Bacteria</taxon>
        <taxon>Pseudomonadati</taxon>
        <taxon>Spirochaetota</taxon>
        <taxon>Spirochaetia</taxon>
        <taxon>Spirochaetales</taxon>
        <taxon>Treponemataceae</taxon>
        <taxon>Treponema</taxon>
    </lineage>
</organism>
<dbReference type="InterPro" id="IPR023267">
    <property type="entry name" value="RCMT"/>
</dbReference>
<proteinExistence type="inferred from homology"/>
<dbReference type="Pfam" id="PF01189">
    <property type="entry name" value="Methyltr_RsmB-F"/>
    <property type="match status" value="1"/>
</dbReference>
<evidence type="ECO:0000256" key="4">
    <source>
        <dbReference type="ARBA" id="ARBA00022884"/>
    </source>
</evidence>
<comment type="similarity">
    <text evidence="5">Belongs to the class I-like SAM-binding methyltransferase superfamily. RsmB/NOP family.</text>
</comment>
<evidence type="ECO:0000256" key="3">
    <source>
        <dbReference type="ARBA" id="ARBA00022691"/>
    </source>
</evidence>
<dbReference type="EMBL" id="AUZJ01000023">
    <property type="protein sequence ID" value="ERF60904.1"/>
    <property type="molecule type" value="Genomic_DNA"/>
</dbReference>
<dbReference type="RefSeq" id="WP_021330119.1">
    <property type="nucleotide sequence ID" value="NZ_AUZJ01000023.1"/>
</dbReference>
<feature type="binding site" evidence="5">
    <location>
        <position position="135"/>
    </location>
    <ligand>
        <name>S-adenosyl-L-methionine</name>
        <dbReference type="ChEBI" id="CHEBI:59789"/>
    </ligand>
</feature>
<dbReference type="GO" id="GO:0008173">
    <property type="term" value="F:RNA methyltransferase activity"/>
    <property type="evidence" value="ECO:0007669"/>
    <property type="project" value="InterPro"/>
</dbReference>
<evidence type="ECO:0000256" key="2">
    <source>
        <dbReference type="ARBA" id="ARBA00022679"/>
    </source>
</evidence>
<dbReference type="GO" id="GO:0003723">
    <property type="term" value="F:RNA binding"/>
    <property type="evidence" value="ECO:0007669"/>
    <property type="project" value="UniProtKB-UniRule"/>
</dbReference>
<dbReference type="CDD" id="cd02440">
    <property type="entry name" value="AdoMet_MTases"/>
    <property type="match status" value="1"/>
</dbReference>
<accession>U2L6K7</accession>
<keyword evidence="4 5" id="KW-0694">RNA-binding</keyword>
<dbReference type="STRING" id="1125725.HMPREF1325_0837"/>
<evidence type="ECO:0000313" key="10">
    <source>
        <dbReference type="Proteomes" id="UP000016646"/>
    </source>
</evidence>
<evidence type="ECO:0000256" key="5">
    <source>
        <dbReference type="PROSITE-ProRule" id="PRU01023"/>
    </source>
</evidence>
<evidence type="ECO:0000259" key="6">
    <source>
        <dbReference type="PROSITE" id="PS51686"/>
    </source>
</evidence>
<dbReference type="InterPro" id="IPR029063">
    <property type="entry name" value="SAM-dependent_MTases_sf"/>
</dbReference>
<keyword evidence="1 5" id="KW-0489">Methyltransferase</keyword>
<evidence type="ECO:0000313" key="7">
    <source>
        <dbReference type="EMBL" id="ERF60904.1"/>
    </source>
</evidence>
<evidence type="ECO:0000313" key="8">
    <source>
        <dbReference type="EMBL" id="ERK00123.1"/>
    </source>
</evidence>
<dbReference type="SUPFAM" id="SSF53335">
    <property type="entry name" value="S-adenosyl-L-methionine-dependent methyltransferases"/>
    <property type="match status" value="1"/>
</dbReference>
<keyword evidence="10" id="KW-1185">Reference proteome</keyword>
<dbReference type="GO" id="GO:0001510">
    <property type="term" value="P:RNA methylation"/>
    <property type="evidence" value="ECO:0007669"/>
    <property type="project" value="InterPro"/>
</dbReference>
<comment type="caution">
    <text evidence="7">The sequence shown here is derived from an EMBL/GenBank/DDBJ whole genome shotgun (WGS) entry which is preliminary data.</text>
</comment>
<dbReference type="eggNOG" id="COG0144">
    <property type="taxonomic scope" value="Bacteria"/>
</dbReference>
<feature type="binding site" evidence="5">
    <location>
        <position position="153"/>
    </location>
    <ligand>
        <name>S-adenosyl-L-methionine</name>
        <dbReference type="ChEBI" id="CHEBI:59789"/>
    </ligand>
</feature>
<dbReference type="InterPro" id="IPR049560">
    <property type="entry name" value="MeTrfase_RsmB-F_NOP2_cat"/>
</dbReference>
<keyword evidence="3 5" id="KW-0949">S-adenosyl-L-methionine</keyword>
<dbReference type="Proteomes" id="UP000016412">
    <property type="component" value="Unassembled WGS sequence"/>
</dbReference>
<evidence type="ECO:0000313" key="9">
    <source>
        <dbReference type="Proteomes" id="UP000016412"/>
    </source>
</evidence>
<dbReference type="AlphaFoldDB" id="U2L6K7"/>